<proteinExistence type="predicted"/>
<gene>
    <name evidence="1" type="ORF">NPIL_627961</name>
</gene>
<keyword evidence="2" id="KW-1185">Reference proteome</keyword>
<comment type="caution">
    <text evidence="1">The sequence shown here is derived from an EMBL/GenBank/DDBJ whole genome shotgun (WGS) entry which is preliminary data.</text>
</comment>
<name>A0A8X6PFD0_NEPPI</name>
<reference evidence="1" key="1">
    <citation type="submission" date="2020-08" db="EMBL/GenBank/DDBJ databases">
        <title>Multicomponent nature underlies the extraordinary mechanical properties of spider dragline silk.</title>
        <authorList>
            <person name="Kono N."/>
            <person name="Nakamura H."/>
            <person name="Mori M."/>
            <person name="Yoshida Y."/>
            <person name="Ohtoshi R."/>
            <person name="Malay A.D."/>
            <person name="Moran D.A.P."/>
            <person name="Tomita M."/>
            <person name="Numata K."/>
            <person name="Arakawa K."/>
        </authorList>
    </citation>
    <scope>NUCLEOTIDE SEQUENCE</scope>
</reference>
<sequence length="108" mass="12222">MKENRAIGVMSSLKNEWRIGFSSELATDILCCRNTLLCALSQYMSGEWFISNGFFLTSGQETGHSGNIEGRYEGSCPVSKKKKRMEFGCRDMWLPWGWAMQKGEAPLL</sequence>
<dbReference type="EMBL" id="BMAW01020426">
    <property type="protein sequence ID" value="GFT68114.1"/>
    <property type="molecule type" value="Genomic_DNA"/>
</dbReference>
<evidence type="ECO:0000313" key="2">
    <source>
        <dbReference type="Proteomes" id="UP000887013"/>
    </source>
</evidence>
<organism evidence="1 2">
    <name type="scientific">Nephila pilipes</name>
    <name type="common">Giant wood spider</name>
    <name type="synonym">Nephila maculata</name>
    <dbReference type="NCBI Taxonomy" id="299642"/>
    <lineage>
        <taxon>Eukaryota</taxon>
        <taxon>Metazoa</taxon>
        <taxon>Ecdysozoa</taxon>
        <taxon>Arthropoda</taxon>
        <taxon>Chelicerata</taxon>
        <taxon>Arachnida</taxon>
        <taxon>Araneae</taxon>
        <taxon>Araneomorphae</taxon>
        <taxon>Entelegynae</taxon>
        <taxon>Araneoidea</taxon>
        <taxon>Nephilidae</taxon>
        <taxon>Nephila</taxon>
    </lineage>
</organism>
<evidence type="ECO:0000313" key="1">
    <source>
        <dbReference type="EMBL" id="GFT68114.1"/>
    </source>
</evidence>
<dbReference type="AlphaFoldDB" id="A0A8X6PFD0"/>
<protein>
    <submittedName>
        <fullName evidence="1">Uncharacterized protein</fullName>
    </submittedName>
</protein>
<dbReference type="Proteomes" id="UP000887013">
    <property type="component" value="Unassembled WGS sequence"/>
</dbReference>
<accession>A0A8X6PFD0</accession>